<sequence length="80" mass="8519">MSSRVRSELGSLASRTGGRVAARTSHVEVLDGDLPCPGVMVGWQRSPQGWLAHVAWVRDGRLVVGLLEAGLVRPGREAST</sequence>
<keyword evidence="2" id="KW-1185">Reference proteome</keyword>
<gene>
    <name evidence="1" type="ORF">ACFSCS_13400</name>
</gene>
<dbReference type="Proteomes" id="UP001597326">
    <property type="component" value="Unassembled WGS sequence"/>
</dbReference>
<protein>
    <submittedName>
        <fullName evidence="1">Uncharacterized protein</fullName>
    </submittedName>
</protein>
<evidence type="ECO:0000313" key="2">
    <source>
        <dbReference type="Proteomes" id="UP001597326"/>
    </source>
</evidence>
<dbReference type="RefSeq" id="WP_343875385.1">
    <property type="nucleotide sequence ID" value="NZ_BAAAIX010000032.1"/>
</dbReference>
<proteinExistence type="predicted"/>
<name>A0ABW4RYI1_9ACTN</name>
<evidence type="ECO:0000313" key="1">
    <source>
        <dbReference type="EMBL" id="MFD1891170.1"/>
    </source>
</evidence>
<accession>A0ABW4RYI1</accession>
<organism evidence="1 2">
    <name type="scientific">Luteococcus peritonei</name>
    <dbReference type="NCBI Taxonomy" id="88874"/>
    <lineage>
        <taxon>Bacteria</taxon>
        <taxon>Bacillati</taxon>
        <taxon>Actinomycetota</taxon>
        <taxon>Actinomycetes</taxon>
        <taxon>Propionibacteriales</taxon>
        <taxon>Propionibacteriaceae</taxon>
        <taxon>Luteococcus</taxon>
    </lineage>
</organism>
<dbReference type="EMBL" id="JBHUFZ010000031">
    <property type="protein sequence ID" value="MFD1891170.1"/>
    <property type="molecule type" value="Genomic_DNA"/>
</dbReference>
<reference evidence="2" key="1">
    <citation type="journal article" date="2019" name="Int. J. Syst. Evol. Microbiol.">
        <title>The Global Catalogue of Microorganisms (GCM) 10K type strain sequencing project: providing services to taxonomists for standard genome sequencing and annotation.</title>
        <authorList>
            <consortium name="The Broad Institute Genomics Platform"/>
            <consortium name="The Broad Institute Genome Sequencing Center for Infectious Disease"/>
            <person name="Wu L."/>
            <person name="Ma J."/>
        </authorList>
    </citation>
    <scope>NUCLEOTIDE SEQUENCE [LARGE SCALE GENOMIC DNA]</scope>
    <source>
        <strain evidence="2">CAIM 431</strain>
    </source>
</reference>
<comment type="caution">
    <text evidence="1">The sequence shown here is derived from an EMBL/GenBank/DDBJ whole genome shotgun (WGS) entry which is preliminary data.</text>
</comment>